<feature type="domain" description="Nuclease associated modular" evidence="1">
    <location>
        <begin position="80"/>
        <end position="96"/>
    </location>
</feature>
<protein>
    <submittedName>
        <fullName evidence="2">GIY-YIG endonuclease</fullName>
    </submittedName>
</protein>
<accession>A0A7S8FIU3</accession>
<dbReference type="SUPFAM" id="SSF64496">
    <property type="entry name" value="DNA-binding domain of intron-encoded endonucleases"/>
    <property type="match status" value="1"/>
</dbReference>
<dbReference type="Gene3D" id="3.40.1440.10">
    <property type="entry name" value="GIY-YIG endonuclease"/>
    <property type="match status" value="1"/>
</dbReference>
<dbReference type="SUPFAM" id="SSF82771">
    <property type="entry name" value="GIY-YIG endonuclease"/>
    <property type="match status" value="1"/>
</dbReference>
<dbReference type="Pfam" id="PF07460">
    <property type="entry name" value="NUMOD3"/>
    <property type="match status" value="1"/>
</dbReference>
<dbReference type="InterPro" id="IPR003611">
    <property type="entry name" value="NUMOD3"/>
</dbReference>
<dbReference type="GO" id="GO:0004519">
    <property type="term" value="F:endonuclease activity"/>
    <property type="evidence" value="ECO:0007669"/>
    <property type="project" value="UniProtKB-KW"/>
</dbReference>
<reference evidence="2" key="1">
    <citation type="journal article" date="2020" name="Mitochondrial DNA Part B Resour">
        <title>The complete mitochondrial genome of Cladobotryum mycophilum (Hypocreales: Sordariomycetes).</title>
        <authorList>
            <person name="Chen C."/>
            <person name="Wang J."/>
            <person name="Fu R."/>
            <person name="Chen X."/>
            <person name="Chen X."/>
            <person name="Lu D."/>
        </authorList>
    </citation>
    <scope>NUCLEOTIDE SEQUENCE</scope>
</reference>
<dbReference type="NCBIfam" id="TIGR01453">
    <property type="entry name" value="grpIintron_endo"/>
    <property type="match status" value="1"/>
</dbReference>
<evidence type="ECO:0000313" key="2">
    <source>
        <dbReference type="EMBL" id="QPD06707.1"/>
    </source>
</evidence>
<dbReference type="InterPro" id="IPR035901">
    <property type="entry name" value="GIY-YIG_endonuc_sf"/>
</dbReference>
<name>A0A7S8FIU3_9HYPO</name>
<dbReference type="EMBL" id="MT108299">
    <property type="protein sequence ID" value="QPD06707.1"/>
    <property type="molecule type" value="Genomic_DNA"/>
</dbReference>
<dbReference type="GeneID" id="63651133"/>
<organism evidence="2">
    <name type="scientific">Cladobotryum mycophilum</name>
    <dbReference type="NCBI Taxonomy" id="491253"/>
    <lineage>
        <taxon>Eukaryota</taxon>
        <taxon>Fungi</taxon>
        <taxon>Dikarya</taxon>
        <taxon>Ascomycota</taxon>
        <taxon>Pezizomycotina</taxon>
        <taxon>Sordariomycetes</taxon>
        <taxon>Hypocreomycetidae</taxon>
        <taxon>Hypocreales</taxon>
        <taxon>Hypocreaceae</taxon>
        <taxon>Cladobotryum</taxon>
    </lineage>
</organism>
<keyword evidence="2" id="KW-0496">Mitochondrion</keyword>
<evidence type="ECO:0000259" key="1">
    <source>
        <dbReference type="SMART" id="SM00496"/>
    </source>
</evidence>
<keyword evidence="2" id="KW-0540">Nuclease</keyword>
<proteinExistence type="predicted"/>
<feature type="domain" description="Nuclease associated modular" evidence="1">
    <location>
        <begin position="97"/>
        <end position="113"/>
    </location>
</feature>
<dbReference type="GO" id="GO:0003677">
    <property type="term" value="F:DNA binding"/>
    <property type="evidence" value="ECO:0007669"/>
    <property type="project" value="InterPro"/>
</dbReference>
<dbReference type="AlphaFoldDB" id="A0A7S8FIU3"/>
<dbReference type="RefSeq" id="YP_010043412.1">
    <property type="nucleotide sequence ID" value="NC_054243.1"/>
</dbReference>
<feature type="non-terminal residue" evidence="2">
    <location>
        <position position="1"/>
    </location>
</feature>
<sequence>MYVGSGDPLYLRISDYYQPWYLESKNNLYIVRSLNKYSMNNFNLHILEYSDSENVIMCEQKWIDLIKSEYNTNPIAGSTKGYKHSPEAIEIMRVLATGRKHTDEVRDLMSKNRRGINNAFYNKKYTAETIDKFRIIASNRNYTSVKGLEV</sequence>
<dbReference type="InterPro" id="IPR006350">
    <property type="entry name" value="Intron_endoG1"/>
</dbReference>
<geneLocation type="mitochondrion" evidence="2"/>
<keyword evidence="2" id="KW-0255">Endonuclease</keyword>
<keyword evidence="2" id="KW-0378">Hydrolase</keyword>
<gene>
    <name evidence="2" type="primary">orf150</name>
</gene>
<feature type="domain" description="Nuclease associated modular" evidence="1">
    <location>
        <begin position="121"/>
        <end position="137"/>
    </location>
</feature>
<dbReference type="SMART" id="SM00496">
    <property type="entry name" value="IENR2"/>
    <property type="match status" value="3"/>
</dbReference>